<name>A0A3Q3FA76_9LABR</name>
<dbReference type="Pfam" id="PF00008">
    <property type="entry name" value="EGF"/>
    <property type="match status" value="1"/>
</dbReference>
<keyword evidence="2" id="KW-0732">Signal</keyword>
<dbReference type="PROSITE" id="PS01186">
    <property type="entry name" value="EGF_2"/>
    <property type="match status" value="1"/>
</dbReference>
<dbReference type="CDD" id="cd00054">
    <property type="entry name" value="EGF_CA"/>
    <property type="match status" value="1"/>
</dbReference>
<dbReference type="PROSITE" id="PS50026">
    <property type="entry name" value="EGF_3"/>
    <property type="match status" value="1"/>
</dbReference>
<evidence type="ECO:0000256" key="4">
    <source>
        <dbReference type="ARBA" id="ARBA00023157"/>
    </source>
</evidence>
<keyword evidence="4 6" id="KW-1015">Disulfide bond</keyword>
<feature type="disulfide bond" evidence="6">
    <location>
        <begin position="55"/>
        <end position="64"/>
    </location>
</feature>
<reference evidence="8" key="1">
    <citation type="submission" date="2025-08" db="UniProtKB">
        <authorList>
            <consortium name="Ensembl"/>
        </authorList>
    </citation>
    <scope>IDENTIFICATION</scope>
</reference>
<reference evidence="8" key="2">
    <citation type="submission" date="2025-09" db="UniProtKB">
        <authorList>
            <consortium name="Ensembl"/>
        </authorList>
    </citation>
    <scope>IDENTIFICATION</scope>
</reference>
<dbReference type="PROSITE" id="PS00022">
    <property type="entry name" value="EGF_1"/>
    <property type="match status" value="1"/>
</dbReference>
<dbReference type="SUPFAM" id="SSF57196">
    <property type="entry name" value="EGF/Laminin"/>
    <property type="match status" value="1"/>
</dbReference>
<keyword evidence="3" id="KW-0677">Repeat</keyword>
<sequence length="94" mass="10398">MKFGSLFHHRGATEEKSLVRVVKVGSDKRRAPCDPNPCRNGGTCEENLKGFTCLCPEGFRGLTCDSRLDLNCMSYACQEEQICAAGDLSRLCQH</sequence>
<dbReference type="SMART" id="SM00181">
    <property type="entry name" value="EGF"/>
    <property type="match status" value="1"/>
</dbReference>
<dbReference type="Ensembl" id="ENSLBET00000017779.1">
    <property type="protein sequence ID" value="ENSLBEP00000016831.1"/>
    <property type="gene ID" value="ENSLBEG00000012983.1"/>
</dbReference>
<evidence type="ECO:0000256" key="3">
    <source>
        <dbReference type="ARBA" id="ARBA00022737"/>
    </source>
</evidence>
<organism evidence="8 9">
    <name type="scientific">Labrus bergylta</name>
    <name type="common">ballan wrasse</name>
    <dbReference type="NCBI Taxonomy" id="56723"/>
    <lineage>
        <taxon>Eukaryota</taxon>
        <taxon>Metazoa</taxon>
        <taxon>Chordata</taxon>
        <taxon>Craniata</taxon>
        <taxon>Vertebrata</taxon>
        <taxon>Euteleostomi</taxon>
        <taxon>Actinopterygii</taxon>
        <taxon>Neopterygii</taxon>
        <taxon>Teleostei</taxon>
        <taxon>Neoteleostei</taxon>
        <taxon>Acanthomorphata</taxon>
        <taxon>Eupercaria</taxon>
        <taxon>Labriformes</taxon>
        <taxon>Labridae</taxon>
        <taxon>Labrus</taxon>
    </lineage>
</organism>
<protein>
    <recommendedName>
        <fullName evidence="7">EGF-like domain-containing protein</fullName>
    </recommendedName>
</protein>
<evidence type="ECO:0000259" key="7">
    <source>
        <dbReference type="PROSITE" id="PS50026"/>
    </source>
</evidence>
<dbReference type="InParanoid" id="A0A3Q3FA76"/>
<proteinExistence type="predicted"/>
<dbReference type="InterPro" id="IPR000742">
    <property type="entry name" value="EGF"/>
</dbReference>
<evidence type="ECO:0000313" key="8">
    <source>
        <dbReference type="Ensembl" id="ENSLBEP00000016831.1"/>
    </source>
</evidence>
<keyword evidence="5" id="KW-0325">Glycoprotein</keyword>
<evidence type="ECO:0000256" key="1">
    <source>
        <dbReference type="ARBA" id="ARBA00022536"/>
    </source>
</evidence>
<evidence type="ECO:0000256" key="2">
    <source>
        <dbReference type="ARBA" id="ARBA00022729"/>
    </source>
</evidence>
<dbReference type="PRINTS" id="PR00010">
    <property type="entry name" value="EGFBLOOD"/>
</dbReference>
<dbReference type="InterPro" id="IPR001881">
    <property type="entry name" value="EGF-like_Ca-bd_dom"/>
</dbReference>
<keyword evidence="1 6" id="KW-0245">EGF-like domain</keyword>
<keyword evidence="9" id="KW-1185">Reference proteome</keyword>
<dbReference type="AlphaFoldDB" id="A0A3Q3FA76"/>
<evidence type="ECO:0000256" key="6">
    <source>
        <dbReference type="PROSITE-ProRule" id="PRU00076"/>
    </source>
</evidence>
<dbReference type="Gene3D" id="2.10.25.10">
    <property type="entry name" value="Laminin"/>
    <property type="match status" value="1"/>
</dbReference>
<accession>A0A3Q3FA76</accession>
<dbReference type="SMART" id="SM00179">
    <property type="entry name" value="EGF_CA"/>
    <property type="match status" value="1"/>
</dbReference>
<dbReference type="Proteomes" id="UP000261660">
    <property type="component" value="Unplaced"/>
</dbReference>
<dbReference type="GeneTree" id="ENSGT00940000177911"/>
<dbReference type="FunFam" id="2.10.25.10:FF:000255">
    <property type="entry name" value="Sushi, nidogen and EGF-like domains 1"/>
    <property type="match status" value="1"/>
</dbReference>
<evidence type="ECO:0000313" key="9">
    <source>
        <dbReference type="Proteomes" id="UP000261660"/>
    </source>
</evidence>
<comment type="caution">
    <text evidence="6">Lacks conserved residue(s) required for the propagation of feature annotation.</text>
</comment>
<dbReference type="GO" id="GO:0005509">
    <property type="term" value="F:calcium ion binding"/>
    <property type="evidence" value="ECO:0007669"/>
    <property type="project" value="InterPro"/>
</dbReference>
<evidence type="ECO:0000256" key="5">
    <source>
        <dbReference type="ARBA" id="ARBA00023180"/>
    </source>
</evidence>
<feature type="domain" description="EGF-like" evidence="7">
    <location>
        <begin position="29"/>
        <end position="65"/>
    </location>
</feature>
<dbReference type="STRING" id="56723.ENSLBEP00000016831"/>